<name>A0A6J7WYC0_9CAUD</name>
<dbReference type="InterPro" id="IPR007499">
    <property type="entry name" value="ERF_bacteria_virus"/>
</dbReference>
<gene>
    <name evidence="1" type="ORF">UFOVP379_33</name>
</gene>
<dbReference type="Pfam" id="PF04404">
    <property type="entry name" value="ERF"/>
    <property type="match status" value="1"/>
</dbReference>
<organism evidence="1">
    <name type="scientific">uncultured Caudovirales phage</name>
    <dbReference type="NCBI Taxonomy" id="2100421"/>
    <lineage>
        <taxon>Viruses</taxon>
        <taxon>Duplodnaviria</taxon>
        <taxon>Heunggongvirae</taxon>
        <taxon>Uroviricota</taxon>
        <taxon>Caudoviricetes</taxon>
        <taxon>Peduoviridae</taxon>
        <taxon>Maltschvirus</taxon>
        <taxon>Maltschvirus maltsch</taxon>
    </lineage>
</organism>
<sequence length="189" mass="20353">MKHIATALVKAQKAFGPALKSSTNPHFKSRYADLAACVEAVIQGLNDNGIALIQKNYDCNDGVMVETVFLHESGEMLECGVLHVPAAKQDPQGFGSALTYARRYSLMAACGIAPEDDDGNAGSRRTELKSEVNENQMADLLAAMDEVTTIAELQKTYKTAYTATKGEQAWVTKVIAKKDAKKALLEGAK</sequence>
<accession>A0A6J7WYC0</accession>
<reference evidence="1" key="1">
    <citation type="submission" date="2020-05" db="EMBL/GenBank/DDBJ databases">
        <authorList>
            <person name="Chiriac C."/>
            <person name="Salcher M."/>
            <person name="Ghai R."/>
            <person name="Kavagutti S V."/>
        </authorList>
    </citation>
    <scope>NUCLEOTIDE SEQUENCE</scope>
</reference>
<evidence type="ECO:0000313" key="1">
    <source>
        <dbReference type="EMBL" id="CAB5222787.1"/>
    </source>
</evidence>
<protein>
    <submittedName>
        <fullName evidence="1">Essential recombination function protein</fullName>
    </submittedName>
</protein>
<proteinExistence type="predicted"/>
<dbReference type="EMBL" id="LR798307">
    <property type="protein sequence ID" value="CAB5222787.1"/>
    <property type="molecule type" value="Genomic_DNA"/>
</dbReference>